<dbReference type="InterPro" id="IPR036286">
    <property type="entry name" value="LexA/Signal_pep-like_sf"/>
</dbReference>
<sequence length="419" mass="45932">MSYDVYFVRRHPPQDFEGVPENEHPLKESSDLRSRLVADMNTPEVFEGSDGTWELTDPVTTAQVNYAPDGVGMGVSYDSATSDEFDSRIEHLMRLAKIIEDETGLTAWDPQVEKVFGDVTLDDSRQSLGQFETGGDKVEHAATEQTDAEKVPAVDSADEDPAQDSKDASDSDEGGSGMLREVGVLLLIALVLYCITQNFIARPYLIPSESMEPTLHGCRGCTGDRIMVDKVVFRFSEPQPGEVVVFKGPPEWNGNYRSIRSSNTAVRYVQNALSFIGVVPPDENDLVKRVIATGGQTVECRPNTGLTVNGKKLNEPYLDPETIGPNIDGCWGFPFGPVKVPEGKLWMMGDNRTHSGDSRAHCQSRDRDAGLDVDIDHKIYCTGDPNIGTVPVANVIGKARFIAWPPGRWGAVKTVNPQT</sequence>
<reference evidence="10 11" key="1">
    <citation type="submission" date="2015-03" db="EMBL/GenBank/DDBJ databases">
        <authorList>
            <person name="Murphy D."/>
        </authorList>
    </citation>
    <scope>NUCLEOTIDE SEQUENCE [LARGE SCALE GENOMIC DNA]</scope>
    <source>
        <strain evidence="10 11">PAP088</strain>
    </source>
</reference>
<evidence type="ECO:0000256" key="2">
    <source>
        <dbReference type="ARBA" id="ARBA00004401"/>
    </source>
</evidence>
<evidence type="ECO:0000256" key="4">
    <source>
        <dbReference type="ARBA" id="ARBA00013208"/>
    </source>
</evidence>
<organism evidence="10 11">
    <name type="scientific">Mycobacteroides abscessus</name>
    <dbReference type="NCBI Taxonomy" id="36809"/>
    <lineage>
        <taxon>Bacteria</taxon>
        <taxon>Bacillati</taxon>
        <taxon>Actinomycetota</taxon>
        <taxon>Actinomycetes</taxon>
        <taxon>Mycobacteriales</taxon>
        <taxon>Mycobacteriaceae</taxon>
        <taxon>Mycobacteroides</taxon>
    </lineage>
</organism>
<dbReference type="InterPro" id="IPR019758">
    <property type="entry name" value="Pept_S26A_signal_pept_1_CS"/>
</dbReference>
<evidence type="ECO:0000256" key="8">
    <source>
        <dbReference type="SAM" id="MobiDB-lite"/>
    </source>
</evidence>
<dbReference type="Proteomes" id="UP000045782">
    <property type="component" value="Unassembled WGS sequence"/>
</dbReference>
<dbReference type="GO" id="GO:0004252">
    <property type="term" value="F:serine-type endopeptidase activity"/>
    <property type="evidence" value="ECO:0007669"/>
    <property type="project" value="InterPro"/>
</dbReference>
<name>A0A0U0ZI03_9MYCO</name>
<feature type="region of interest" description="Disordered" evidence="8">
    <location>
        <begin position="127"/>
        <end position="175"/>
    </location>
</feature>
<dbReference type="PROSITE" id="PS00761">
    <property type="entry name" value="SPASE_I_3"/>
    <property type="match status" value="1"/>
</dbReference>
<keyword evidence="6 7" id="KW-0378">Hydrolase</keyword>
<evidence type="ECO:0000256" key="6">
    <source>
        <dbReference type="ARBA" id="ARBA00022801"/>
    </source>
</evidence>
<feature type="domain" description="Peptidase S26" evidence="9">
    <location>
        <begin position="180"/>
        <end position="404"/>
    </location>
</feature>
<comment type="catalytic activity">
    <reaction evidence="1 7">
        <text>Cleavage of hydrophobic, N-terminal signal or leader sequences from secreted and periplasmic proteins.</text>
        <dbReference type="EC" id="3.4.21.89"/>
    </reaction>
</comment>
<evidence type="ECO:0000256" key="7">
    <source>
        <dbReference type="RuleBase" id="RU362042"/>
    </source>
</evidence>
<evidence type="ECO:0000259" key="9">
    <source>
        <dbReference type="Pfam" id="PF10502"/>
    </source>
</evidence>
<dbReference type="PROSITE" id="PS00501">
    <property type="entry name" value="SPASE_I_1"/>
    <property type="match status" value="1"/>
</dbReference>
<dbReference type="GO" id="GO:0005886">
    <property type="term" value="C:plasma membrane"/>
    <property type="evidence" value="ECO:0007669"/>
    <property type="project" value="UniProtKB-SubCell"/>
</dbReference>
<dbReference type="GO" id="GO:0009003">
    <property type="term" value="F:signal peptidase activity"/>
    <property type="evidence" value="ECO:0007669"/>
    <property type="project" value="UniProtKB-EC"/>
</dbReference>
<evidence type="ECO:0000256" key="3">
    <source>
        <dbReference type="ARBA" id="ARBA00009370"/>
    </source>
</evidence>
<dbReference type="PANTHER" id="PTHR43390">
    <property type="entry name" value="SIGNAL PEPTIDASE I"/>
    <property type="match status" value="1"/>
</dbReference>
<evidence type="ECO:0000256" key="1">
    <source>
        <dbReference type="ARBA" id="ARBA00000677"/>
    </source>
</evidence>
<dbReference type="NCBIfam" id="TIGR02227">
    <property type="entry name" value="sigpep_I_bact"/>
    <property type="match status" value="1"/>
</dbReference>
<keyword evidence="5 7" id="KW-0645">Protease</keyword>
<accession>A0A0U0ZI03</accession>
<evidence type="ECO:0000313" key="11">
    <source>
        <dbReference type="Proteomes" id="UP000045782"/>
    </source>
</evidence>
<dbReference type="Gene3D" id="2.10.109.10">
    <property type="entry name" value="Umud Fragment, subunit A"/>
    <property type="match status" value="1"/>
</dbReference>
<gene>
    <name evidence="10" type="primary">sipT</name>
    <name evidence="10" type="ORF">ERS075579_00130</name>
</gene>
<comment type="subcellular location">
    <subcellularLocation>
        <location evidence="2">Cell membrane</location>
        <topology evidence="2">Single-pass type II membrane protein</topology>
    </subcellularLocation>
    <subcellularLocation>
        <location evidence="7">Membrane</location>
        <topology evidence="7">Single-pass type II membrane protein</topology>
    </subcellularLocation>
</comment>
<dbReference type="InterPro" id="IPR000223">
    <property type="entry name" value="Pept_S26A_signal_pept_1"/>
</dbReference>
<dbReference type="SUPFAM" id="SSF51306">
    <property type="entry name" value="LexA/Signal peptidase"/>
    <property type="match status" value="1"/>
</dbReference>
<evidence type="ECO:0000313" key="10">
    <source>
        <dbReference type="EMBL" id="CPV30417.1"/>
    </source>
</evidence>
<evidence type="ECO:0000256" key="5">
    <source>
        <dbReference type="ARBA" id="ARBA00022670"/>
    </source>
</evidence>
<dbReference type="EC" id="3.4.21.89" evidence="4 7"/>
<feature type="compositionally biased region" description="Basic and acidic residues" evidence="8">
    <location>
        <begin position="134"/>
        <end position="152"/>
    </location>
</feature>
<dbReference type="PRINTS" id="PR00727">
    <property type="entry name" value="LEADERPTASE"/>
</dbReference>
<dbReference type="InterPro" id="IPR019533">
    <property type="entry name" value="Peptidase_S26"/>
</dbReference>
<dbReference type="GO" id="GO:0006465">
    <property type="term" value="P:signal peptide processing"/>
    <property type="evidence" value="ECO:0007669"/>
    <property type="project" value="InterPro"/>
</dbReference>
<comment type="similarity">
    <text evidence="3 7">Belongs to the peptidase S26 family.</text>
</comment>
<dbReference type="EMBL" id="CSWP01000001">
    <property type="protein sequence ID" value="CPV30417.1"/>
    <property type="molecule type" value="Genomic_DNA"/>
</dbReference>
<dbReference type="AlphaFoldDB" id="A0A0U0ZI03"/>
<dbReference type="InterPro" id="IPR019756">
    <property type="entry name" value="Pept_S26A_signal_pept_1_Ser-AS"/>
</dbReference>
<dbReference type="Pfam" id="PF10502">
    <property type="entry name" value="Peptidase_S26"/>
    <property type="match status" value="1"/>
</dbReference>
<protein>
    <recommendedName>
        <fullName evidence="4 7">Signal peptidase I</fullName>
        <ecNumber evidence="4 7">3.4.21.89</ecNumber>
    </recommendedName>
</protein>
<dbReference type="CDD" id="cd06530">
    <property type="entry name" value="S26_SPase_I"/>
    <property type="match status" value="1"/>
</dbReference>
<proteinExistence type="inferred from homology"/>
<dbReference type="PANTHER" id="PTHR43390:SF1">
    <property type="entry name" value="CHLOROPLAST PROCESSING PEPTIDASE"/>
    <property type="match status" value="1"/>
</dbReference>